<sequence>MLAYHILLFFIHIGKLKFHGLHNSVWIFQHLFNKLSLEVRILPPIHVRRSHRREWKHGRCTLKLLLSLVRRRWYCRLTLLFRFLLFLLSCLSRNYYNKNCTLIIYFEFFIRERNSGILRELYLVVKQQNFIVLF</sequence>
<name>L2GQS5_VITCO</name>
<organism evidence="1 2">
    <name type="scientific">Vittaforma corneae (strain ATCC 50505)</name>
    <name type="common">Microsporidian parasite</name>
    <name type="synonym">Nosema corneum</name>
    <dbReference type="NCBI Taxonomy" id="993615"/>
    <lineage>
        <taxon>Eukaryota</taxon>
        <taxon>Fungi</taxon>
        <taxon>Fungi incertae sedis</taxon>
        <taxon>Microsporidia</taxon>
        <taxon>Nosematidae</taxon>
        <taxon>Vittaforma</taxon>
    </lineage>
</organism>
<evidence type="ECO:0000313" key="1">
    <source>
        <dbReference type="EMBL" id="ELA42662.1"/>
    </source>
</evidence>
<gene>
    <name evidence="1" type="ORF">VICG_00414</name>
</gene>
<protein>
    <submittedName>
        <fullName evidence="1">Uncharacterized protein</fullName>
    </submittedName>
</protein>
<dbReference type="VEuPathDB" id="MicrosporidiaDB:VICG_00414"/>
<evidence type="ECO:0000313" key="2">
    <source>
        <dbReference type="Proteomes" id="UP000011082"/>
    </source>
</evidence>
<dbReference type="HOGENOM" id="CLU_1897827_0_0_1"/>
<dbReference type="EMBL" id="JH370131">
    <property type="protein sequence ID" value="ELA42662.1"/>
    <property type="molecule type" value="Genomic_DNA"/>
</dbReference>
<dbReference type="RefSeq" id="XP_007603867.1">
    <property type="nucleotide sequence ID" value="XM_007603805.1"/>
</dbReference>
<dbReference type="GeneID" id="19881132"/>
<dbReference type="AlphaFoldDB" id="L2GQS5"/>
<keyword evidence="2" id="KW-1185">Reference proteome</keyword>
<proteinExistence type="predicted"/>
<accession>L2GQS5</accession>
<dbReference type="Proteomes" id="UP000011082">
    <property type="component" value="Unassembled WGS sequence"/>
</dbReference>
<reference evidence="2" key="1">
    <citation type="submission" date="2011-05" db="EMBL/GenBank/DDBJ databases">
        <title>The genome sequence of Vittaforma corneae strain ATCC 50505.</title>
        <authorList>
            <consortium name="The Broad Institute Genome Sequencing Platform"/>
            <person name="Cuomo C."/>
            <person name="Didier E."/>
            <person name="Bowers L."/>
            <person name="Young S.K."/>
            <person name="Zeng Q."/>
            <person name="Gargeya S."/>
            <person name="Fitzgerald M."/>
            <person name="Haas B."/>
            <person name="Abouelleil A."/>
            <person name="Alvarado L."/>
            <person name="Arachchi H.M."/>
            <person name="Berlin A."/>
            <person name="Chapman S.B."/>
            <person name="Gearin G."/>
            <person name="Goldberg J."/>
            <person name="Griggs A."/>
            <person name="Gujja S."/>
            <person name="Hansen M."/>
            <person name="Heiman D."/>
            <person name="Howarth C."/>
            <person name="Larimer J."/>
            <person name="Lui A."/>
            <person name="MacDonald P.J.P."/>
            <person name="McCowen C."/>
            <person name="Montmayeur A."/>
            <person name="Murphy C."/>
            <person name="Neiman D."/>
            <person name="Pearson M."/>
            <person name="Priest M."/>
            <person name="Roberts A."/>
            <person name="Saif S."/>
            <person name="Shea T."/>
            <person name="Sisk P."/>
            <person name="Stolte C."/>
            <person name="Sykes S."/>
            <person name="Wortman J."/>
            <person name="Nusbaum C."/>
            <person name="Birren B."/>
        </authorList>
    </citation>
    <scope>NUCLEOTIDE SEQUENCE [LARGE SCALE GENOMIC DNA]</scope>
    <source>
        <strain evidence="2">ATCC 50505</strain>
    </source>
</reference>
<dbReference type="InParanoid" id="L2GQS5"/>